<dbReference type="Pfam" id="PF25601">
    <property type="entry name" value="AAA_lid_14"/>
    <property type="match status" value="1"/>
</dbReference>
<evidence type="ECO:0000259" key="10">
    <source>
        <dbReference type="PROSITE" id="PS50045"/>
    </source>
</evidence>
<dbReference type="InterPro" id="IPR003593">
    <property type="entry name" value="AAA+_ATPase"/>
</dbReference>
<dbReference type="SMART" id="SM00448">
    <property type="entry name" value="REC"/>
    <property type="match status" value="1"/>
</dbReference>
<proteinExistence type="predicted"/>
<keyword evidence="4" id="KW-0902">Two-component regulatory system</keyword>
<dbReference type="SUPFAM" id="SSF46689">
    <property type="entry name" value="Homeodomain-like"/>
    <property type="match status" value="1"/>
</dbReference>
<dbReference type="Pfam" id="PF02954">
    <property type="entry name" value="HTH_8"/>
    <property type="match status" value="1"/>
</dbReference>
<dbReference type="AlphaFoldDB" id="A0A7X3LUD3"/>
<dbReference type="InterPro" id="IPR025943">
    <property type="entry name" value="Sigma_54_int_dom_ATP-bd_2"/>
</dbReference>
<dbReference type="Proteomes" id="UP000433101">
    <property type="component" value="Unassembled WGS sequence"/>
</dbReference>
<dbReference type="InterPro" id="IPR025662">
    <property type="entry name" value="Sigma_54_int_dom_ATP-bd_1"/>
</dbReference>
<dbReference type="InterPro" id="IPR002078">
    <property type="entry name" value="Sigma_54_int"/>
</dbReference>
<dbReference type="Gene3D" id="3.40.50.300">
    <property type="entry name" value="P-loop containing nucleotide triphosphate hydrolases"/>
    <property type="match status" value="1"/>
</dbReference>
<dbReference type="EMBL" id="WUMV01000003">
    <property type="protein sequence ID" value="MXN65228.1"/>
    <property type="molecule type" value="Genomic_DNA"/>
</dbReference>
<dbReference type="PROSITE" id="PS00675">
    <property type="entry name" value="SIGMA54_INTERACT_1"/>
    <property type="match status" value="1"/>
</dbReference>
<evidence type="ECO:0000256" key="8">
    <source>
        <dbReference type="ARBA" id="ARBA00023163"/>
    </source>
</evidence>
<dbReference type="CDD" id="cd00009">
    <property type="entry name" value="AAA"/>
    <property type="match status" value="1"/>
</dbReference>
<dbReference type="SUPFAM" id="SSF52172">
    <property type="entry name" value="CheY-like"/>
    <property type="match status" value="1"/>
</dbReference>
<protein>
    <submittedName>
        <fullName evidence="12">Response regulator</fullName>
    </submittedName>
</protein>
<dbReference type="Gene3D" id="3.40.50.2300">
    <property type="match status" value="1"/>
</dbReference>
<dbReference type="GO" id="GO:0006355">
    <property type="term" value="P:regulation of DNA-templated transcription"/>
    <property type="evidence" value="ECO:0007669"/>
    <property type="project" value="InterPro"/>
</dbReference>
<dbReference type="SUPFAM" id="SSF52540">
    <property type="entry name" value="P-loop containing nucleoside triphosphate hydrolases"/>
    <property type="match status" value="1"/>
</dbReference>
<organism evidence="12 13">
    <name type="scientific">Stappia sediminis</name>
    <dbReference type="NCBI Taxonomy" id="2692190"/>
    <lineage>
        <taxon>Bacteria</taxon>
        <taxon>Pseudomonadati</taxon>
        <taxon>Pseudomonadota</taxon>
        <taxon>Alphaproteobacteria</taxon>
        <taxon>Hyphomicrobiales</taxon>
        <taxon>Stappiaceae</taxon>
        <taxon>Stappia</taxon>
    </lineage>
</organism>
<dbReference type="PROSITE" id="PS00676">
    <property type="entry name" value="SIGMA54_INTERACT_2"/>
    <property type="match status" value="1"/>
</dbReference>
<dbReference type="PANTHER" id="PTHR32071:SF57">
    <property type="entry name" value="C4-DICARBOXYLATE TRANSPORT TRANSCRIPTIONAL REGULATORY PROTEIN DCTD"/>
    <property type="match status" value="1"/>
</dbReference>
<dbReference type="Pfam" id="PF00072">
    <property type="entry name" value="Response_reg"/>
    <property type="match status" value="1"/>
</dbReference>
<evidence type="ECO:0000256" key="6">
    <source>
        <dbReference type="ARBA" id="ARBA00023125"/>
    </source>
</evidence>
<evidence type="ECO:0000256" key="9">
    <source>
        <dbReference type="PROSITE-ProRule" id="PRU00169"/>
    </source>
</evidence>
<dbReference type="PROSITE" id="PS50110">
    <property type="entry name" value="RESPONSE_REGULATORY"/>
    <property type="match status" value="1"/>
</dbReference>
<evidence type="ECO:0000256" key="4">
    <source>
        <dbReference type="ARBA" id="ARBA00023012"/>
    </source>
</evidence>
<dbReference type="PANTHER" id="PTHR32071">
    <property type="entry name" value="TRANSCRIPTIONAL REGULATORY PROTEIN"/>
    <property type="match status" value="1"/>
</dbReference>
<dbReference type="RefSeq" id="WP_160775431.1">
    <property type="nucleotide sequence ID" value="NZ_WUMV01000003.1"/>
</dbReference>
<dbReference type="PROSITE" id="PS50045">
    <property type="entry name" value="SIGMA54_INTERACT_4"/>
    <property type="match status" value="1"/>
</dbReference>
<keyword evidence="13" id="KW-1185">Reference proteome</keyword>
<dbReference type="GO" id="GO:0005524">
    <property type="term" value="F:ATP binding"/>
    <property type="evidence" value="ECO:0007669"/>
    <property type="project" value="UniProtKB-KW"/>
</dbReference>
<keyword evidence="7" id="KW-0010">Activator</keyword>
<keyword evidence="6" id="KW-0238">DNA-binding</keyword>
<keyword evidence="2" id="KW-0547">Nucleotide-binding</keyword>
<dbReference type="InterPro" id="IPR002197">
    <property type="entry name" value="HTH_Fis"/>
</dbReference>
<dbReference type="Gene3D" id="1.10.8.60">
    <property type="match status" value="1"/>
</dbReference>
<dbReference type="InterPro" id="IPR001789">
    <property type="entry name" value="Sig_transdc_resp-reg_receiver"/>
</dbReference>
<name>A0A7X3LUD3_9HYPH</name>
<evidence type="ECO:0000313" key="12">
    <source>
        <dbReference type="EMBL" id="MXN65228.1"/>
    </source>
</evidence>
<dbReference type="GO" id="GO:0000160">
    <property type="term" value="P:phosphorelay signal transduction system"/>
    <property type="evidence" value="ECO:0007669"/>
    <property type="project" value="UniProtKB-KW"/>
</dbReference>
<dbReference type="Gene3D" id="1.10.10.60">
    <property type="entry name" value="Homeodomain-like"/>
    <property type="match status" value="1"/>
</dbReference>
<reference evidence="12 13" key="1">
    <citation type="submission" date="2019-12" db="EMBL/GenBank/DDBJ databases">
        <authorList>
            <person name="Li M."/>
        </authorList>
    </citation>
    <scope>NUCLEOTIDE SEQUENCE [LARGE SCALE GENOMIC DNA]</scope>
    <source>
        <strain evidence="12 13">GBMRC 2046</strain>
    </source>
</reference>
<dbReference type="CDD" id="cd17549">
    <property type="entry name" value="REC_DctD-like"/>
    <property type="match status" value="1"/>
</dbReference>
<evidence type="ECO:0000313" key="13">
    <source>
        <dbReference type="Proteomes" id="UP000433101"/>
    </source>
</evidence>
<dbReference type="FunFam" id="3.40.50.300:FF:000006">
    <property type="entry name" value="DNA-binding transcriptional regulator NtrC"/>
    <property type="match status" value="1"/>
</dbReference>
<evidence type="ECO:0000256" key="5">
    <source>
        <dbReference type="ARBA" id="ARBA00023015"/>
    </source>
</evidence>
<feature type="domain" description="Sigma-54 factor interaction" evidence="10">
    <location>
        <begin position="145"/>
        <end position="374"/>
    </location>
</feature>
<evidence type="ECO:0000256" key="2">
    <source>
        <dbReference type="ARBA" id="ARBA00022741"/>
    </source>
</evidence>
<feature type="domain" description="Response regulatory" evidence="11">
    <location>
        <begin position="5"/>
        <end position="119"/>
    </location>
</feature>
<evidence type="ECO:0000259" key="11">
    <source>
        <dbReference type="PROSITE" id="PS50110"/>
    </source>
</evidence>
<dbReference type="Pfam" id="PF00158">
    <property type="entry name" value="Sigma54_activat"/>
    <property type="match status" value="1"/>
</dbReference>
<comment type="caution">
    <text evidence="12">The sequence shown here is derived from an EMBL/GenBank/DDBJ whole genome shotgun (WGS) entry which is preliminary data.</text>
</comment>
<dbReference type="InterPro" id="IPR011006">
    <property type="entry name" value="CheY-like_superfamily"/>
</dbReference>
<dbReference type="GO" id="GO:0043565">
    <property type="term" value="F:sequence-specific DNA binding"/>
    <property type="evidence" value="ECO:0007669"/>
    <property type="project" value="InterPro"/>
</dbReference>
<dbReference type="FunFam" id="3.40.50.2300:FF:000018">
    <property type="entry name" value="DNA-binding transcriptional regulator NtrC"/>
    <property type="match status" value="1"/>
</dbReference>
<evidence type="ECO:0000256" key="7">
    <source>
        <dbReference type="ARBA" id="ARBA00023159"/>
    </source>
</evidence>
<evidence type="ECO:0000256" key="3">
    <source>
        <dbReference type="ARBA" id="ARBA00022840"/>
    </source>
</evidence>
<keyword evidence="1 9" id="KW-0597">Phosphoprotein</keyword>
<dbReference type="PROSITE" id="PS00688">
    <property type="entry name" value="SIGMA54_INTERACT_3"/>
    <property type="match status" value="1"/>
</dbReference>
<dbReference type="InterPro" id="IPR025944">
    <property type="entry name" value="Sigma_54_int_dom_CS"/>
</dbReference>
<sequence>MDHATVLLVDDEAELREALTQGLELHGHAVRAFDSATAVKDHLGRDFYGVLVTDIRMPKVDGLELMRNAFEVDPAVPVVLITGHGDVPMAVEAMRAGAYDFIEKPFPVGMLATVVERALEKRRLVLENRALREELGERGGLEARLVGRSPAMERLRAMVSSLASTDADILIIGETGSGKEVVARALHEEGTRSGGPFVALNCGGLPAEIIESELFGHEQGAFTGASKQRIGKLEHAHGGTVFLDEIESMPLDLQVKLLRVIETRSIERLGSNKSIPLDVRFIAATKDDLERAGKEGRFRKDLFYRLNVVTLEIPPLSQRREDIPLLFHHLAREARARYRREIPDVSPDYLARLMAKSWPGNVRELRNVADRFVLGLENLGSDGAQDDASSLAERVAAYERSLIASEIARNAGSLKATYEALGISRKALYEKMKKYDLDKDEALSDAD</sequence>
<dbReference type="InterPro" id="IPR009057">
    <property type="entry name" value="Homeodomain-like_sf"/>
</dbReference>
<keyword evidence="3" id="KW-0067">ATP-binding</keyword>
<feature type="modified residue" description="4-aspartylphosphate" evidence="9">
    <location>
        <position position="54"/>
    </location>
</feature>
<dbReference type="SMART" id="SM00382">
    <property type="entry name" value="AAA"/>
    <property type="match status" value="1"/>
</dbReference>
<keyword evidence="5" id="KW-0805">Transcription regulation</keyword>
<gene>
    <name evidence="12" type="ORF">GR183_09985</name>
</gene>
<dbReference type="InterPro" id="IPR027417">
    <property type="entry name" value="P-loop_NTPase"/>
</dbReference>
<evidence type="ECO:0000256" key="1">
    <source>
        <dbReference type="ARBA" id="ARBA00022553"/>
    </source>
</evidence>
<dbReference type="InterPro" id="IPR058031">
    <property type="entry name" value="AAA_lid_NorR"/>
</dbReference>
<accession>A0A7X3LUD3</accession>
<keyword evidence="8" id="KW-0804">Transcription</keyword>